<keyword evidence="6" id="KW-0324">Glycolysis</keyword>
<keyword evidence="3 6" id="KW-0547">Nucleotide-binding</keyword>
<evidence type="ECO:0000256" key="4">
    <source>
        <dbReference type="ARBA" id="ARBA00022777"/>
    </source>
</evidence>
<dbReference type="InterPro" id="IPR022673">
    <property type="entry name" value="Hexokinase_C"/>
</dbReference>
<feature type="domain" description="Hexokinase N-terminal" evidence="8">
    <location>
        <begin position="24"/>
        <end position="244"/>
    </location>
</feature>
<evidence type="ECO:0000259" key="8">
    <source>
        <dbReference type="Pfam" id="PF00349"/>
    </source>
</evidence>
<dbReference type="PROSITE" id="PS51748">
    <property type="entry name" value="HEXOKINASE_2"/>
    <property type="match status" value="1"/>
</dbReference>
<dbReference type="VEuPathDB" id="FungiDB:GGTG_06376"/>
<dbReference type="PRINTS" id="PR00475">
    <property type="entry name" value="HEXOKINASE"/>
</dbReference>
<dbReference type="InterPro" id="IPR022672">
    <property type="entry name" value="Hexokinase_N"/>
</dbReference>
<evidence type="ECO:0000256" key="5">
    <source>
        <dbReference type="ARBA" id="ARBA00022840"/>
    </source>
</evidence>
<evidence type="ECO:0000313" key="10">
    <source>
        <dbReference type="EMBL" id="EJT76457.1"/>
    </source>
</evidence>
<dbReference type="Pfam" id="PF03727">
    <property type="entry name" value="Hexokinase_2"/>
    <property type="match status" value="1"/>
</dbReference>
<dbReference type="Proteomes" id="UP000006039">
    <property type="component" value="Unassembled WGS sequence"/>
</dbReference>
<dbReference type="eggNOG" id="KOG1369">
    <property type="taxonomic scope" value="Eukaryota"/>
</dbReference>
<feature type="domain" description="Hexokinase C-terminal" evidence="9">
    <location>
        <begin position="266"/>
        <end position="583"/>
    </location>
</feature>
<keyword evidence="4 6" id="KW-0418">Kinase</keyword>
<reference evidence="12" key="1">
    <citation type="submission" date="2010-07" db="EMBL/GenBank/DDBJ databases">
        <title>The genome sequence of Gaeumannomyces graminis var. tritici strain R3-111a-1.</title>
        <authorList>
            <consortium name="The Broad Institute Genome Sequencing Platform"/>
            <person name="Ma L.-J."/>
            <person name="Dead R."/>
            <person name="Young S."/>
            <person name="Zeng Q."/>
            <person name="Koehrsen M."/>
            <person name="Alvarado L."/>
            <person name="Berlin A."/>
            <person name="Chapman S.B."/>
            <person name="Chen Z."/>
            <person name="Freedman E."/>
            <person name="Gellesch M."/>
            <person name="Goldberg J."/>
            <person name="Griggs A."/>
            <person name="Gujja S."/>
            <person name="Heilman E.R."/>
            <person name="Heiman D."/>
            <person name="Hepburn T."/>
            <person name="Howarth C."/>
            <person name="Jen D."/>
            <person name="Larson L."/>
            <person name="Mehta T."/>
            <person name="Neiman D."/>
            <person name="Pearson M."/>
            <person name="Roberts A."/>
            <person name="Saif S."/>
            <person name="Shea T."/>
            <person name="Shenoy N."/>
            <person name="Sisk P."/>
            <person name="Stolte C."/>
            <person name="Sykes S."/>
            <person name="Walk T."/>
            <person name="White J."/>
            <person name="Yandava C."/>
            <person name="Haas B."/>
            <person name="Nusbaum C."/>
            <person name="Birren B."/>
        </authorList>
    </citation>
    <scope>NUCLEOTIDE SEQUENCE [LARGE SCALE GENOMIC DNA]</scope>
    <source>
        <strain evidence="12">R3-111a-1</strain>
    </source>
</reference>
<sequence>MASSPIEQAHGVGPGGMIAPWASAVVQQFEVTPSLLQDATNLFVQQLREGLAQDGTSLLQVPSYVAKLPDGSEKGTCLAVDLGGTNLRVCSVELRGDSTYSVAKTKAAIPVALMTAPSYKDLFRFVAQQVEGFLLGAWPEGVEEWPWPERVREWRGVLASREDVTGELRRKHAHPLGFTFSFTFDQHAIDRGTLLFWTKAFTIKDAVGRDPCAMLQEALDEQGLPLVVAALANDTVGALAARAYSAGASARRGNGAKTGTCSGTLLGAIFGTGTNGAYMERLENITKLHSQEQFADPERRRGRLQALNTEWGGFDGKLEVLPVTRYDAALDRDSANPDDQHFEKRISGMYLGEIMRLVLVDGCGPGGGLEGLRVPPTSRLFVPNSIDSSFLSALVSDRTAGLDSARGEIEGVLGVSDVATADAEAIRLVAEAIGRRAARLSAVAVAGVVIQSGRGSQGDQTAAGAAWGVLASLGVFRAVLLGIARRLASWLGLDVIGRPATSSLPRQDDNEDGTDSSSSSSSGGGGEEIDIGVDGSLFEHFPGFEGNMRAALREMSGIGKMAEQRVRMSMAKDGSSVGAALIAWTVAQSQCS</sequence>
<organism evidence="10">
    <name type="scientific">Gaeumannomyces tritici (strain R3-111a-1)</name>
    <name type="common">Wheat and barley take-all root rot fungus</name>
    <name type="synonym">Gaeumannomyces graminis var. tritici</name>
    <dbReference type="NCBI Taxonomy" id="644352"/>
    <lineage>
        <taxon>Eukaryota</taxon>
        <taxon>Fungi</taxon>
        <taxon>Dikarya</taxon>
        <taxon>Ascomycota</taxon>
        <taxon>Pezizomycotina</taxon>
        <taxon>Sordariomycetes</taxon>
        <taxon>Sordariomycetidae</taxon>
        <taxon>Magnaporthales</taxon>
        <taxon>Magnaporthaceae</taxon>
        <taxon>Gaeumannomyces</taxon>
    </lineage>
</organism>
<dbReference type="EMBL" id="GL385397">
    <property type="protein sequence ID" value="EJT76457.1"/>
    <property type="molecule type" value="Genomic_DNA"/>
</dbReference>
<dbReference type="UniPathway" id="UPA00109">
    <property type="reaction ID" value="UER00180"/>
</dbReference>
<evidence type="ECO:0000256" key="1">
    <source>
        <dbReference type="ARBA" id="ARBA00009225"/>
    </source>
</evidence>
<dbReference type="EnsemblFungi" id="EJT76457">
    <property type="protein sequence ID" value="EJT76457"/>
    <property type="gene ID" value="GGTG_06376"/>
</dbReference>
<dbReference type="GO" id="GO:0008865">
    <property type="term" value="F:fructokinase activity"/>
    <property type="evidence" value="ECO:0007669"/>
    <property type="project" value="TreeGrafter"/>
</dbReference>
<reference evidence="11" key="4">
    <citation type="journal article" date="2015" name="G3 (Bethesda)">
        <title>Genome sequences of three phytopathogenic species of the Magnaporthaceae family of fungi.</title>
        <authorList>
            <person name="Okagaki L.H."/>
            <person name="Nunes C.C."/>
            <person name="Sailsbery J."/>
            <person name="Clay B."/>
            <person name="Brown D."/>
            <person name="John T."/>
            <person name="Oh Y."/>
            <person name="Young N."/>
            <person name="Fitzgerald M."/>
            <person name="Haas B.J."/>
            <person name="Zeng Q."/>
            <person name="Young S."/>
            <person name="Adiconis X."/>
            <person name="Fan L."/>
            <person name="Levin J.Z."/>
            <person name="Mitchell T.K."/>
            <person name="Okubara P.A."/>
            <person name="Farman M.L."/>
            <person name="Kohn L.M."/>
            <person name="Birren B."/>
            <person name="Ma L.-J."/>
            <person name="Dean R.A."/>
        </authorList>
    </citation>
    <scope>NUCLEOTIDE SEQUENCE</scope>
    <source>
        <strain evidence="11">R3-111a-1</strain>
    </source>
</reference>
<dbReference type="GO" id="GO:0005739">
    <property type="term" value="C:mitochondrion"/>
    <property type="evidence" value="ECO:0007669"/>
    <property type="project" value="TreeGrafter"/>
</dbReference>
<dbReference type="AlphaFoldDB" id="J3NYM4"/>
<evidence type="ECO:0000256" key="6">
    <source>
        <dbReference type="RuleBase" id="RU362007"/>
    </source>
</evidence>
<reference evidence="11" key="5">
    <citation type="submission" date="2018-04" db="UniProtKB">
        <authorList>
            <consortium name="EnsemblFungi"/>
        </authorList>
    </citation>
    <scope>IDENTIFICATION</scope>
    <source>
        <strain evidence="11">R3-111a-1</strain>
    </source>
</reference>
<protein>
    <recommendedName>
        <fullName evidence="6">Phosphotransferase</fullName>
        <ecNumber evidence="6">2.7.1.-</ecNumber>
    </recommendedName>
</protein>
<dbReference type="GO" id="GO:0006096">
    <property type="term" value="P:glycolytic process"/>
    <property type="evidence" value="ECO:0007669"/>
    <property type="project" value="UniProtKB-UniPathway"/>
</dbReference>
<dbReference type="GO" id="GO:0004340">
    <property type="term" value="F:glucokinase activity"/>
    <property type="evidence" value="ECO:0007669"/>
    <property type="project" value="TreeGrafter"/>
</dbReference>
<dbReference type="FunCoup" id="J3NYM4">
    <property type="interactions" value="1001"/>
</dbReference>
<dbReference type="InterPro" id="IPR001312">
    <property type="entry name" value="Hexokinase"/>
</dbReference>
<dbReference type="Gene3D" id="1.10.287.1250">
    <property type="match status" value="1"/>
</dbReference>
<dbReference type="GeneID" id="20346834"/>
<dbReference type="GO" id="GO:0005524">
    <property type="term" value="F:ATP binding"/>
    <property type="evidence" value="ECO:0007669"/>
    <property type="project" value="UniProtKB-UniRule"/>
</dbReference>
<dbReference type="PANTHER" id="PTHR19443:SF30">
    <property type="entry name" value="GLUCOKINASE-1-RELATED"/>
    <property type="match status" value="1"/>
</dbReference>
<dbReference type="Gene3D" id="3.40.367.20">
    <property type="match status" value="1"/>
</dbReference>
<accession>J3NYM4</accession>
<dbReference type="GO" id="GO:0005829">
    <property type="term" value="C:cytosol"/>
    <property type="evidence" value="ECO:0007669"/>
    <property type="project" value="TreeGrafter"/>
</dbReference>
<evidence type="ECO:0000313" key="12">
    <source>
        <dbReference type="Proteomes" id="UP000006039"/>
    </source>
</evidence>
<dbReference type="Gene3D" id="3.30.420.40">
    <property type="match status" value="1"/>
</dbReference>
<reference evidence="10" key="3">
    <citation type="submission" date="2010-09" db="EMBL/GenBank/DDBJ databases">
        <title>Annotation of Gaeumannomyces graminis var. tritici R3-111a-1.</title>
        <authorList>
            <consortium name="The Broad Institute Genome Sequencing Platform"/>
            <person name="Ma L.-J."/>
            <person name="Dead R."/>
            <person name="Young S.K."/>
            <person name="Zeng Q."/>
            <person name="Gargeya S."/>
            <person name="Fitzgerald M."/>
            <person name="Haas B."/>
            <person name="Abouelleil A."/>
            <person name="Alvarado L."/>
            <person name="Arachchi H.M."/>
            <person name="Berlin A."/>
            <person name="Brown A."/>
            <person name="Chapman S.B."/>
            <person name="Chen Z."/>
            <person name="Dunbar C."/>
            <person name="Freedman E."/>
            <person name="Gearin G."/>
            <person name="Gellesch M."/>
            <person name="Goldberg J."/>
            <person name="Griggs A."/>
            <person name="Gujja S."/>
            <person name="Heiman D."/>
            <person name="Howarth C."/>
            <person name="Larson L."/>
            <person name="Lui A."/>
            <person name="MacDonald P.J.P."/>
            <person name="Mehta T."/>
            <person name="Montmayeur A."/>
            <person name="Murphy C."/>
            <person name="Neiman D."/>
            <person name="Pearson M."/>
            <person name="Priest M."/>
            <person name="Roberts A."/>
            <person name="Saif S."/>
            <person name="Shea T."/>
            <person name="Shenoy N."/>
            <person name="Sisk P."/>
            <person name="Stolte C."/>
            <person name="Sykes S."/>
            <person name="Yandava C."/>
            <person name="Wortman J."/>
            <person name="Nusbaum C."/>
            <person name="Birren B."/>
        </authorList>
    </citation>
    <scope>NUCLEOTIDE SEQUENCE</scope>
    <source>
        <strain evidence="10">R3-111a-1</strain>
    </source>
</reference>
<feature type="region of interest" description="Disordered" evidence="7">
    <location>
        <begin position="501"/>
        <end position="526"/>
    </location>
</feature>
<dbReference type="RefSeq" id="XP_009222457.1">
    <property type="nucleotide sequence ID" value="XM_009224193.1"/>
</dbReference>
<comment type="similarity">
    <text evidence="1 6">Belongs to the hexokinase family.</text>
</comment>
<dbReference type="PANTHER" id="PTHR19443">
    <property type="entry name" value="HEXOKINASE"/>
    <property type="match status" value="1"/>
</dbReference>
<dbReference type="STRING" id="644352.J3NYM4"/>
<evidence type="ECO:0000259" key="9">
    <source>
        <dbReference type="Pfam" id="PF03727"/>
    </source>
</evidence>
<keyword evidence="2 6" id="KW-0808">Transferase</keyword>
<dbReference type="SUPFAM" id="SSF53067">
    <property type="entry name" value="Actin-like ATPase domain"/>
    <property type="match status" value="2"/>
</dbReference>
<dbReference type="InterPro" id="IPR043129">
    <property type="entry name" value="ATPase_NBD"/>
</dbReference>
<evidence type="ECO:0000256" key="3">
    <source>
        <dbReference type="ARBA" id="ARBA00022741"/>
    </source>
</evidence>
<keyword evidence="12" id="KW-1185">Reference proteome</keyword>
<dbReference type="GO" id="GO:0005536">
    <property type="term" value="F:D-glucose binding"/>
    <property type="evidence" value="ECO:0007669"/>
    <property type="project" value="InterPro"/>
</dbReference>
<evidence type="ECO:0000256" key="2">
    <source>
        <dbReference type="ARBA" id="ARBA00022679"/>
    </source>
</evidence>
<reference evidence="10" key="2">
    <citation type="submission" date="2010-07" db="EMBL/GenBank/DDBJ databases">
        <authorList>
            <consortium name="The Broad Institute Genome Sequencing Platform"/>
            <consortium name="Broad Institute Genome Sequencing Center for Infectious Disease"/>
            <person name="Ma L.-J."/>
            <person name="Dead R."/>
            <person name="Young S."/>
            <person name="Zeng Q."/>
            <person name="Koehrsen M."/>
            <person name="Alvarado L."/>
            <person name="Berlin A."/>
            <person name="Chapman S.B."/>
            <person name="Chen Z."/>
            <person name="Freedman E."/>
            <person name="Gellesch M."/>
            <person name="Goldberg J."/>
            <person name="Griggs A."/>
            <person name="Gujja S."/>
            <person name="Heilman E.R."/>
            <person name="Heiman D."/>
            <person name="Hepburn T."/>
            <person name="Howarth C."/>
            <person name="Jen D."/>
            <person name="Larson L."/>
            <person name="Mehta T."/>
            <person name="Neiman D."/>
            <person name="Pearson M."/>
            <person name="Roberts A."/>
            <person name="Saif S."/>
            <person name="Shea T."/>
            <person name="Shenoy N."/>
            <person name="Sisk P."/>
            <person name="Stolte C."/>
            <person name="Sykes S."/>
            <person name="Walk T."/>
            <person name="White J."/>
            <person name="Yandava C."/>
            <person name="Haas B."/>
            <person name="Nusbaum C."/>
            <person name="Birren B."/>
        </authorList>
    </citation>
    <scope>NUCLEOTIDE SEQUENCE</scope>
    <source>
        <strain evidence="10">R3-111a-1</strain>
    </source>
</reference>
<keyword evidence="5 6" id="KW-0067">ATP-binding</keyword>
<evidence type="ECO:0000313" key="11">
    <source>
        <dbReference type="EnsemblFungi" id="EJT76457"/>
    </source>
</evidence>
<dbReference type="HOGENOM" id="CLU_014393_5_0_1"/>
<gene>
    <name evidence="11" type="primary">20346834</name>
    <name evidence="10" type="ORF">GGTG_06376</name>
</gene>
<proteinExistence type="inferred from homology"/>
<dbReference type="OrthoDB" id="419537at2759"/>
<dbReference type="GO" id="GO:0006006">
    <property type="term" value="P:glucose metabolic process"/>
    <property type="evidence" value="ECO:0007669"/>
    <property type="project" value="TreeGrafter"/>
</dbReference>
<dbReference type="GO" id="GO:0001678">
    <property type="term" value="P:intracellular glucose homeostasis"/>
    <property type="evidence" value="ECO:0007669"/>
    <property type="project" value="InterPro"/>
</dbReference>
<dbReference type="EC" id="2.7.1.-" evidence="6"/>
<evidence type="ECO:0000256" key="7">
    <source>
        <dbReference type="SAM" id="MobiDB-lite"/>
    </source>
</evidence>
<name>J3NYM4_GAET3</name>
<dbReference type="Pfam" id="PF00349">
    <property type="entry name" value="Hexokinase_1"/>
    <property type="match status" value="1"/>
</dbReference>